<organism evidence="2 3">
    <name type="scientific">Pseudoalteromonas xiamenensis</name>
    <dbReference type="NCBI Taxonomy" id="882626"/>
    <lineage>
        <taxon>Bacteria</taxon>
        <taxon>Pseudomonadati</taxon>
        <taxon>Pseudomonadota</taxon>
        <taxon>Gammaproteobacteria</taxon>
        <taxon>Alteromonadales</taxon>
        <taxon>Pseudoalteromonadaceae</taxon>
        <taxon>Pseudoalteromonas</taxon>
    </lineage>
</organism>
<dbReference type="PROSITE" id="PS00409">
    <property type="entry name" value="PROKAR_NTER_METHYL"/>
    <property type="match status" value="1"/>
</dbReference>
<evidence type="ECO:0000313" key="3">
    <source>
        <dbReference type="Proteomes" id="UP000664904"/>
    </source>
</evidence>
<dbReference type="Pfam" id="PF07963">
    <property type="entry name" value="N_methyl"/>
    <property type="match status" value="1"/>
</dbReference>
<sequence>MTQFQIKPRKKRDTGFTLIEVLVASVILFSAVSVSALIYRNATMASIKATETLSFATQLKSTLSAIEDDIRVRSQSTDTKLSGQGTEDHFQYRWIAVLAEQASPPPRFDPDTGSFLPAKRSYKLWHVELTTTIAGKSKEYDFYEMGWHDEK</sequence>
<reference evidence="2" key="1">
    <citation type="submission" date="2021-03" db="EMBL/GenBank/DDBJ databases">
        <title>Complete Genome of Pseudoalteromonas xiamenensis STKMTI.2, a new potential marine bacterium producing anti-Vibrio compounds.</title>
        <authorList>
            <person name="Handayani D.P."/>
            <person name="Isnansetyo A."/>
            <person name="Istiqomah I."/>
            <person name="Jumina J."/>
        </authorList>
    </citation>
    <scope>NUCLEOTIDE SEQUENCE</scope>
    <source>
        <strain evidence="2">STKMTI.2</strain>
    </source>
</reference>
<keyword evidence="1" id="KW-0812">Transmembrane</keyword>
<feature type="transmembrane region" description="Helical" evidence="1">
    <location>
        <begin position="21"/>
        <end position="39"/>
    </location>
</feature>
<dbReference type="AlphaFoldDB" id="A0A975HNV0"/>
<dbReference type="Proteomes" id="UP000664904">
    <property type="component" value="Chromosome"/>
</dbReference>
<dbReference type="NCBIfam" id="TIGR02532">
    <property type="entry name" value="IV_pilin_GFxxxE"/>
    <property type="match status" value="1"/>
</dbReference>
<name>A0A975HNV0_9GAMM</name>
<evidence type="ECO:0000256" key="1">
    <source>
        <dbReference type="SAM" id="Phobius"/>
    </source>
</evidence>
<dbReference type="RefSeq" id="WP_208844219.1">
    <property type="nucleotide sequence ID" value="NZ_CP072133.1"/>
</dbReference>
<keyword evidence="3" id="KW-1185">Reference proteome</keyword>
<gene>
    <name evidence="2" type="ORF">J5O05_07285</name>
</gene>
<protein>
    <submittedName>
        <fullName evidence="2">Prepilin-type N-terminal cleavage/methylation domain-containing protein</fullName>
    </submittedName>
</protein>
<keyword evidence="1" id="KW-1133">Transmembrane helix</keyword>
<dbReference type="EMBL" id="CP072133">
    <property type="protein sequence ID" value="QTH72595.1"/>
    <property type="molecule type" value="Genomic_DNA"/>
</dbReference>
<accession>A0A975HNV0</accession>
<dbReference type="InterPro" id="IPR012902">
    <property type="entry name" value="N_methyl_site"/>
</dbReference>
<proteinExistence type="predicted"/>
<evidence type="ECO:0000313" key="2">
    <source>
        <dbReference type="EMBL" id="QTH72595.1"/>
    </source>
</evidence>
<keyword evidence="1" id="KW-0472">Membrane</keyword>
<dbReference type="KEGG" id="pxi:J5O05_07285"/>